<evidence type="ECO:0000256" key="2">
    <source>
        <dbReference type="SAM" id="Phobius"/>
    </source>
</evidence>
<sequence length="219" mass="23674">MLRWIARGDLLHRTVPSLPSSNQDTDPDWLLHAAPCQPGNVPLELRPVARLAELSMDACLRRQAKPLHQGAVKISLGEILMTLLCHLARRCHSAASHPFGITSFGGVGVRVVVVVVVVVVAAHPRRGYNADGAGRRRRPRRFARRRRCVGWRSVLALEDEAASWSGWNCTVPRREGGTASIAARAAQAGNSAMGPEGRRRWAAQDPANSGVLARAAGTP</sequence>
<dbReference type="Proteomes" id="UP000078340">
    <property type="component" value="Unassembled WGS sequence"/>
</dbReference>
<keyword evidence="2" id="KW-0472">Membrane</keyword>
<evidence type="ECO:0000313" key="3">
    <source>
        <dbReference type="EMBL" id="OAQ92637.1"/>
    </source>
</evidence>
<gene>
    <name evidence="3" type="ORF">VFPFJ_01798</name>
</gene>
<organism evidence="3 4">
    <name type="scientific">Purpureocillium lilacinum</name>
    <name type="common">Paecilomyces lilacinus</name>
    <dbReference type="NCBI Taxonomy" id="33203"/>
    <lineage>
        <taxon>Eukaryota</taxon>
        <taxon>Fungi</taxon>
        <taxon>Dikarya</taxon>
        <taxon>Ascomycota</taxon>
        <taxon>Pezizomycotina</taxon>
        <taxon>Sordariomycetes</taxon>
        <taxon>Hypocreomycetidae</taxon>
        <taxon>Hypocreales</taxon>
        <taxon>Ophiocordycipitaceae</taxon>
        <taxon>Purpureocillium</taxon>
    </lineage>
</organism>
<evidence type="ECO:0000256" key="1">
    <source>
        <dbReference type="SAM" id="MobiDB-lite"/>
    </source>
</evidence>
<accession>A0A179HQK7</accession>
<feature type="region of interest" description="Disordered" evidence="1">
    <location>
        <begin position="187"/>
        <end position="219"/>
    </location>
</feature>
<reference evidence="3 4" key="1">
    <citation type="submission" date="2016-02" db="EMBL/GenBank/DDBJ databases">
        <title>Biosynthesis of antibiotic leucinostatins and their inhibition on Phytophthora in bio-control Purpureocillium lilacinum.</title>
        <authorList>
            <person name="Wang G."/>
            <person name="Liu Z."/>
            <person name="Lin R."/>
            <person name="Li E."/>
            <person name="Mao Z."/>
            <person name="Ling J."/>
            <person name="Yin W."/>
            <person name="Xie B."/>
        </authorList>
    </citation>
    <scope>NUCLEOTIDE SEQUENCE [LARGE SCALE GENOMIC DNA]</scope>
    <source>
        <strain evidence="3">PLFJ-1</strain>
    </source>
</reference>
<name>A0A179HQK7_PURLI</name>
<protein>
    <submittedName>
        <fullName evidence="3">Uncharacterized protein</fullName>
    </submittedName>
</protein>
<dbReference type="EMBL" id="LSBI01000002">
    <property type="protein sequence ID" value="OAQ92637.1"/>
    <property type="molecule type" value="Genomic_DNA"/>
</dbReference>
<feature type="transmembrane region" description="Helical" evidence="2">
    <location>
        <begin position="101"/>
        <end position="122"/>
    </location>
</feature>
<keyword evidence="2" id="KW-1133">Transmembrane helix</keyword>
<comment type="caution">
    <text evidence="3">The sequence shown here is derived from an EMBL/GenBank/DDBJ whole genome shotgun (WGS) entry which is preliminary data.</text>
</comment>
<proteinExistence type="predicted"/>
<dbReference type="AlphaFoldDB" id="A0A179HQK7"/>
<evidence type="ECO:0000313" key="4">
    <source>
        <dbReference type="Proteomes" id="UP000078340"/>
    </source>
</evidence>
<keyword evidence="2" id="KW-0812">Transmembrane</keyword>